<evidence type="ECO:0000313" key="4">
    <source>
        <dbReference type="Proteomes" id="UP001320972"/>
    </source>
</evidence>
<sequence length="184" mass="19828">MSNPHSDSDSNGGSGSSPNSRSARLVGINHVALEVGDIDEALEFYGSLFAFDLRGRSESNAFLDMGDQFLALSEAAGDERNDDDHRHFGLVVDDTSAVEDSLAEHDVDRLSTSGLDFRDPWGNRVQVVDYAEIQFTKADHVLEGMGLSGLEKSEDALEELAEKGMGMGMGREVETGTGAKTELE</sequence>
<organism evidence="3 4">
    <name type="scientific">Natronoglomus mannanivorans</name>
    <dbReference type="NCBI Taxonomy" id="2979990"/>
    <lineage>
        <taxon>Archaea</taxon>
        <taxon>Methanobacteriati</taxon>
        <taxon>Methanobacteriota</taxon>
        <taxon>Stenosarchaea group</taxon>
        <taxon>Halobacteria</taxon>
        <taxon>Halobacteriales</taxon>
        <taxon>Natrialbaceae</taxon>
        <taxon>Natronoglomus</taxon>
    </lineage>
</organism>
<dbReference type="SUPFAM" id="SSF54593">
    <property type="entry name" value="Glyoxalase/Bleomycin resistance protein/Dihydroxybiphenyl dioxygenase"/>
    <property type="match status" value="1"/>
</dbReference>
<evidence type="ECO:0000256" key="1">
    <source>
        <dbReference type="SAM" id="MobiDB-lite"/>
    </source>
</evidence>
<dbReference type="Gene3D" id="3.10.180.10">
    <property type="entry name" value="2,3-Dihydroxybiphenyl 1,2-Dioxygenase, domain 1"/>
    <property type="match status" value="1"/>
</dbReference>
<evidence type="ECO:0000313" key="3">
    <source>
        <dbReference type="EMBL" id="MCU4971601.1"/>
    </source>
</evidence>
<dbReference type="RefSeq" id="WP_338006875.1">
    <property type="nucleotide sequence ID" value="NZ_JAOPKB010000001.1"/>
</dbReference>
<feature type="domain" description="VOC" evidence="2">
    <location>
        <begin position="27"/>
        <end position="147"/>
    </location>
</feature>
<proteinExistence type="predicted"/>
<reference evidence="3 4" key="1">
    <citation type="submission" date="2022-09" db="EMBL/GenBank/DDBJ databases">
        <title>Enrichment on poylsaccharides allowed isolation of novel metabolic and taxonomic groups of Haloarchaea.</title>
        <authorList>
            <person name="Sorokin D.Y."/>
            <person name="Elcheninov A.G."/>
            <person name="Khizhniak T.V."/>
            <person name="Kolganova T.V."/>
            <person name="Kublanov I.V."/>
        </authorList>
    </citation>
    <scope>NUCLEOTIDE SEQUENCE [LARGE SCALE GENOMIC DNA]</scope>
    <source>
        <strain evidence="3 4">AArc-m2/3/4</strain>
    </source>
</reference>
<dbReference type="EMBL" id="JAOPKB010000001">
    <property type="protein sequence ID" value="MCU4971601.1"/>
    <property type="molecule type" value="Genomic_DNA"/>
</dbReference>
<protein>
    <submittedName>
        <fullName evidence="3">VOC family protein</fullName>
    </submittedName>
</protein>
<feature type="region of interest" description="Disordered" evidence="1">
    <location>
        <begin position="162"/>
        <end position="184"/>
    </location>
</feature>
<dbReference type="PROSITE" id="PS51819">
    <property type="entry name" value="VOC"/>
    <property type="match status" value="1"/>
</dbReference>
<accession>A0ABT2Q9M5</accession>
<dbReference type="InterPro" id="IPR004360">
    <property type="entry name" value="Glyas_Fos-R_dOase_dom"/>
</dbReference>
<dbReference type="Proteomes" id="UP001320972">
    <property type="component" value="Unassembled WGS sequence"/>
</dbReference>
<comment type="caution">
    <text evidence="3">The sequence shown here is derived from an EMBL/GenBank/DDBJ whole genome shotgun (WGS) entry which is preliminary data.</text>
</comment>
<evidence type="ECO:0000259" key="2">
    <source>
        <dbReference type="PROSITE" id="PS51819"/>
    </source>
</evidence>
<gene>
    <name evidence="3" type="ORF">OB955_02450</name>
</gene>
<dbReference type="InterPro" id="IPR029068">
    <property type="entry name" value="Glyas_Bleomycin-R_OHBP_Dase"/>
</dbReference>
<name>A0ABT2Q9M5_9EURY</name>
<feature type="region of interest" description="Disordered" evidence="1">
    <location>
        <begin position="1"/>
        <end position="21"/>
    </location>
</feature>
<keyword evidence="4" id="KW-1185">Reference proteome</keyword>
<dbReference type="InterPro" id="IPR037523">
    <property type="entry name" value="VOC_core"/>
</dbReference>
<dbReference type="Pfam" id="PF00903">
    <property type="entry name" value="Glyoxalase"/>
    <property type="match status" value="1"/>
</dbReference>